<gene>
    <name evidence="2" type="ORF">L227DRAFT_546379</name>
</gene>
<proteinExistence type="predicted"/>
<evidence type="ECO:0000313" key="2">
    <source>
        <dbReference type="EMBL" id="RPD61421.1"/>
    </source>
</evidence>
<feature type="region of interest" description="Disordered" evidence="1">
    <location>
        <begin position="426"/>
        <end position="481"/>
    </location>
</feature>
<protein>
    <submittedName>
        <fullName evidence="2">Uncharacterized protein</fullName>
    </submittedName>
</protein>
<feature type="compositionally biased region" description="Basic residues" evidence="1">
    <location>
        <begin position="438"/>
        <end position="450"/>
    </location>
</feature>
<dbReference type="Proteomes" id="UP000313359">
    <property type="component" value="Unassembled WGS sequence"/>
</dbReference>
<name>A0A5C2SCL3_9APHY</name>
<feature type="compositionally biased region" description="Polar residues" evidence="1">
    <location>
        <begin position="40"/>
        <end position="50"/>
    </location>
</feature>
<dbReference type="AlphaFoldDB" id="A0A5C2SCL3"/>
<evidence type="ECO:0000256" key="1">
    <source>
        <dbReference type="SAM" id="MobiDB-lite"/>
    </source>
</evidence>
<organism evidence="2 3">
    <name type="scientific">Lentinus tigrinus ALCF2SS1-6</name>
    <dbReference type="NCBI Taxonomy" id="1328759"/>
    <lineage>
        <taxon>Eukaryota</taxon>
        <taxon>Fungi</taxon>
        <taxon>Dikarya</taxon>
        <taxon>Basidiomycota</taxon>
        <taxon>Agaricomycotina</taxon>
        <taxon>Agaricomycetes</taxon>
        <taxon>Polyporales</taxon>
        <taxon>Polyporaceae</taxon>
        <taxon>Lentinus</taxon>
    </lineage>
</organism>
<feature type="compositionally biased region" description="Pro residues" evidence="1">
    <location>
        <begin position="59"/>
        <end position="71"/>
    </location>
</feature>
<keyword evidence="3" id="KW-1185">Reference proteome</keyword>
<dbReference type="OrthoDB" id="2756194at2759"/>
<sequence>MDSKSNPQPPEALERLALNNLRCNRGMLPPRSPPARQVGDGTSSSHTQCSEIDASDSAPPLPPATPAPRSPPAARQVAPYSPAPPPKRPPIVLKVNRFREPPQVCKAFEAKVASRDLFDTMVVTSPNMDYVPAYPVQSSVVHMYADGLWGKFEYSRFPQCLERGMWHVACIPATPCLPDVPAVLWTSLSPSNHWKEDSSIGFNGLGYITTDVQEGLLSAATSAIRRIEEFHSPANVREYGRMLVLILRQVLDRMRHLPSSPNVAIAVAAHVQRVCLELCGLRTYSEVVLPRLESSKDCSNEILPVVGAFAREASDAQNLTRVGVPTWFLQPLTQQLPVWRVVESRPWTDRVSGQEMNLPILQRTSTLVGVSNLTGNWQRSMLLTVSKFIAGSHLAPLSLAEVPEEEPPSKRPRTHVDDGAAVHLHMGASTSDSAAPEKKKRTHRGKKRGKGLANKTSQAADPGTANPRPQPSIPKLAELPHPSKTFTPSPWYDCPSVWERALRAASPVIRTVSSAMYFYPPPFLLDTVPSNASLHSIAPHPERARADEKAYRYLHNLARIRRFVRVRIFDPSLSHEPLTIGEWRAALWGDYTMKTHPPQPSGMPSDLRRAVRRQDERNGVTRLCSRVGQLRSYRGDESVEWLAARGNLESIASDPTWRLRLIWESHETNYRAEVMALDTLLVHKSSWLEIHRWEREALVSSIWGRPSSAVTVIPEEQIDKNEFRWGSDELAVETVLKFAVVMTRWPECPQELVDVAAAGRLLPSDFKRIQELVVDFYVRTFVKHYSRLPVPPIAYPLAPPCNGSTLAD</sequence>
<evidence type="ECO:0000313" key="3">
    <source>
        <dbReference type="Proteomes" id="UP000313359"/>
    </source>
</evidence>
<feature type="region of interest" description="Disordered" evidence="1">
    <location>
        <begin position="22"/>
        <end position="88"/>
    </location>
</feature>
<dbReference type="EMBL" id="ML122262">
    <property type="protein sequence ID" value="RPD61421.1"/>
    <property type="molecule type" value="Genomic_DNA"/>
</dbReference>
<reference evidence="2" key="1">
    <citation type="journal article" date="2018" name="Genome Biol. Evol.">
        <title>Genomics and development of Lentinus tigrinus, a white-rot wood-decaying mushroom with dimorphic fruiting bodies.</title>
        <authorList>
            <person name="Wu B."/>
            <person name="Xu Z."/>
            <person name="Knudson A."/>
            <person name="Carlson A."/>
            <person name="Chen N."/>
            <person name="Kovaka S."/>
            <person name="LaButti K."/>
            <person name="Lipzen A."/>
            <person name="Pennachio C."/>
            <person name="Riley R."/>
            <person name="Schakwitz W."/>
            <person name="Umezawa K."/>
            <person name="Ohm R.A."/>
            <person name="Grigoriev I.V."/>
            <person name="Nagy L.G."/>
            <person name="Gibbons J."/>
            <person name="Hibbett D."/>
        </authorList>
    </citation>
    <scope>NUCLEOTIDE SEQUENCE [LARGE SCALE GENOMIC DNA]</scope>
    <source>
        <strain evidence="2">ALCF2SS1-6</strain>
    </source>
</reference>
<accession>A0A5C2SCL3</accession>